<dbReference type="PANTHER" id="PTHR35358:SF18">
    <property type="entry name" value="PHOSPHOLIPASE-LIKE PROTEIN-RELATED"/>
    <property type="match status" value="1"/>
</dbReference>
<evidence type="ECO:0000256" key="1">
    <source>
        <dbReference type="SAM" id="MobiDB-lite"/>
    </source>
</evidence>
<dbReference type="AlphaFoldDB" id="A0A699IUQ2"/>
<feature type="region of interest" description="Disordered" evidence="1">
    <location>
        <begin position="1"/>
        <end position="39"/>
    </location>
</feature>
<feature type="compositionally biased region" description="Basic and acidic residues" evidence="1">
    <location>
        <begin position="1"/>
        <end position="11"/>
    </location>
</feature>
<evidence type="ECO:0000313" key="2">
    <source>
        <dbReference type="EMBL" id="GEZ87521.1"/>
    </source>
</evidence>
<comment type="caution">
    <text evidence="2">The sequence shown here is derived from an EMBL/GenBank/DDBJ whole genome shotgun (WGS) entry which is preliminary data.</text>
</comment>
<dbReference type="EMBL" id="BKCJ010335765">
    <property type="protein sequence ID" value="GEZ87521.1"/>
    <property type="molecule type" value="Genomic_DNA"/>
</dbReference>
<reference evidence="2" key="1">
    <citation type="journal article" date="2019" name="Sci. Rep.">
        <title>Draft genome of Tanacetum cinerariifolium, the natural source of mosquito coil.</title>
        <authorList>
            <person name="Yamashiro T."/>
            <person name="Shiraishi A."/>
            <person name="Satake H."/>
            <person name="Nakayama K."/>
        </authorList>
    </citation>
    <scope>NUCLEOTIDE SEQUENCE</scope>
</reference>
<dbReference type="Pfam" id="PF05278">
    <property type="entry name" value="PEARLI-4"/>
    <property type="match status" value="1"/>
</dbReference>
<feature type="non-terminal residue" evidence="2">
    <location>
        <position position="1"/>
    </location>
</feature>
<protein>
    <submittedName>
        <fullName evidence="2">Phospholipase-like protein</fullName>
    </submittedName>
</protein>
<dbReference type="InterPro" id="IPR007942">
    <property type="entry name" value="PLipase-like"/>
</dbReference>
<proteinExistence type="predicted"/>
<dbReference type="PANTHER" id="PTHR35358">
    <property type="entry name" value="OS06G0711100 PROTEIN"/>
    <property type="match status" value="1"/>
</dbReference>
<organism evidence="2">
    <name type="scientific">Tanacetum cinerariifolium</name>
    <name type="common">Dalmatian daisy</name>
    <name type="synonym">Chrysanthemum cinerariifolium</name>
    <dbReference type="NCBI Taxonomy" id="118510"/>
    <lineage>
        <taxon>Eukaryota</taxon>
        <taxon>Viridiplantae</taxon>
        <taxon>Streptophyta</taxon>
        <taxon>Embryophyta</taxon>
        <taxon>Tracheophyta</taxon>
        <taxon>Spermatophyta</taxon>
        <taxon>Magnoliopsida</taxon>
        <taxon>eudicotyledons</taxon>
        <taxon>Gunneridae</taxon>
        <taxon>Pentapetalae</taxon>
        <taxon>asterids</taxon>
        <taxon>campanulids</taxon>
        <taxon>Asterales</taxon>
        <taxon>Asteraceae</taxon>
        <taxon>Asteroideae</taxon>
        <taxon>Anthemideae</taxon>
        <taxon>Anthemidinae</taxon>
        <taxon>Tanacetum</taxon>
    </lineage>
</organism>
<name>A0A699IUQ2_TANCI</name>
<gene>
    <name evidence="2" type="ORF">Tci_559494</name>
</gene>
<sequence length="218" mass="24807">LCTEDGKKKVLSDNPPMPSKSATEVKGKHKRSNKQGEPRKVLYSMTHVQGYKVKKINAPILEAIFKKHGDIASDCVVKTASMREFILEVVCEVVKRIQTNDVATIVSDMEEIVMQVLDAEATNMNVAWLRAHLEAIQKRNVAQKKSTLIVKMKANTTLVKRAAKMDLEDRRMELRTAQERFDKAEKCVKVLDLVEMKLNDNFVESEAQRDSWPEQPIL</sequence>
<accession>A0A699IUQ2</accession>